<accession>A0A7L9FFP7</accession>
<dbReference type="InterPro" id="IPR023129">
    <property type="entry name" value="MTH889-like_dom_sf"/>
</dbReference>
<dbReference type="InParanoid" id="A0A7L9FFP7"/>
<dbReference type="KEGG" id="thel:IG193_05215"/>
<dbReference type="AlphaFoldDB" id="A0A7L9FFP7"/>
<protein>
    <submittedName>
        <fullName evidence="1">DUF211 domain-containing protein</fullName>
    </submittedName>
</protein>
<name>A0A7L9FFP7_9CREN</name>
<organism evidence="1 2">
    <name type="scientific">Infirmifilum lucidum</name>
    <dbReference type="NCBI Taxonomy" id="2776706"/>
    <lineage>
        <taxon>Archaea</taxon>
        <taxon>Thermoproteota</taxon>
        <taxon>Thermoprotei</taxon>
        <taxon>Thermofilales</taxon>
        <taxon>Thermofilaceae</taxon>
        <taxon>Infirmifilum</taxon>
    </lineage>
</organism>
<dbReference type="InterPro" id="IPR003831">
    <property type="entry name" value="DUF211"/>
</dbReference>
<dbReference type="Pfam" id="PF02680">
    <property type="entry name" value="DUF211"/>
    <property type="match status" value="1"/>
</dbReference>
<dbReference type="PANTHER" id="PTHR42240">
    <property type="entry name" value="DUF211 DOMAIN-CONTAINING PROTEIN"/>
    <property type="match status" value="1"/>
</dbReference>
<evidence type="ECO:0000313" key="2">
    <source>
        <dbReference type="Proteomes" id="UP000594121"/>
    </source>
</evidence>
<evidence type="ECO:0000313" key="1">
    <source>
        <dbReference type="EMBL" id="QOJ78182.1"/>
    </source>
</evidence>
<dbReference type="SUPFAM" id="SSF160363">
    <property type="entry name" value="MTH889-like"/>
    <property type="match status" value="1"/>
</dbReference>
<dbReference type="Proteomes" id="UP000594121">
    <property type="component" value="Chromosome"/>
</dbReference>
<dbReference type="Gene3D" id="3.30.70.1340">
    <property type="entry name" value="MTH889-like domain"/>
    <property type="match status" value="1"/>
</dbReference>
<gene>
    <name evidence="1" type="ORF">IG193_05215</name>
</gene>
<dbReference type="PANTHER" id="PTHR42240:SF1">
    <property type="entry name" value="DUF211 DOMAIN-CONTAINING PROTEIN"/>
    <property type="match status" value="1"/>
</dbReference>
<dbReference type="GeneID" id="59149273"/>
<dbReference type="EMBL" id="CP062310">
    <property type="protein sequence ID" value="QOJ78182.1"/>
    <property type="molecule type" value="Genomic_DNA"/>
</dbReference>
<keyword evidence="2" id="KW-1185">Reference proteome</keyword>
<dbReference type="RefSeq" id="WP_192818154.1">
    <property type="nucleotide sequence ID" value="NZ_CP062310.1"/>
</dbReference>
<proteinExistence type="predicted"/>
<sequence length="87" mass="9795">MSKEPSITRILIDALKPRDVTIVEIARSLISLDRISRVEINVAEVDVRTETLKINIAGSNIDLKEVEKILEKHATVIRSIDYVVAEK</sequence>
<reference evidence="1 2" key="1">
    <citation type="submission" date="2020-10" db="EMBL/GenBank/DDBJ databases">
        <title>Thermofilum lucidum 3507LT sp. nov. a novel member of Thermofilaceae family isolated from Chile hot spring, and proposal of description order Thermofilales.</title>
        <authorList>
            <person name="Zayulina K.S."/>
            <person name="Elcheninov A.G."/>
            <person name="Toshchakov S.V."/>
            <person name="Kublanov I.V."/>
        </authorList>
    </citation>
    <scope>NUCLEOTIDE SEQUENCE [LARGE SCALE GENOMIC DNA]</scope>
    <source>
        <strain evidence="1 2">3507LT</strain>
    </source>
</reference>